<dbReference type="CDD" id="cd11713">
    <property type="entry name" value="GINS_A_psf3"/>
    <property type="match status" value="1"/>
</dbReference>
<protein>
    <recommendedName>
        <fullName evidence="4">DNA replication complex GINS protein PSF3</fullName>
    </recommendedName>
</protein>
<evidence type="ECO:0000313" key="2">
    <source>
        <dbReference type="EMBL" id="CAJ1962409.1"/>
    </source>
</evidence>
<dbReference type="Gene3D" id="1.20.58.2050">
    <property type="match status" value="1"/>
</dbReference>
<dbReference type="PANTHER" id="PTHR22768:SF0">
    <property type="entry name" value="DNA REPLICATION COMPLEX GINS PROTEIN PSF3"/>
    <property type="match status" value="1"/>
</dbReference>
<dbReference type="InterPro" id="IPR036224">
    <property type="entry name" value="GINS_bundle-like_dom_sf"/>
</dbReference>
<dbReference type="GO" id="GO:0000811">
    <property type="term" value="C:GINS complex"/>
    <property type="evidence" value="ECO:0007669"/>
    <property type="project" value="TreeGrafter"/>
</dbReference>
<sequence>MPTSYFDVDAILAEEELIPCTTLFEFSHLKHLDPDASIGGGRSSSSKKSRAKNYLEENSRIKLPLWALEKWANLGFVRLQLPRHYGRKARERLEADPGDADLRKKNERFFLAGKVLVDLILTSSEKVATAIASSPRWRQNARRTAHTRALEQVSEDATLLKRTLLKTFAGERLRQMFNWALSTGGDDDVSHFLAKLTEMEKRLFHTGATAVANKEHWSVFGSRRLVSANASVNKRRSLTANAQEEASRVASPDANENGPKRQRRQ</sequence>
<name>A0AAD2JM78_9STRA</name>
<dbReference type="InterPro" id="IPR010492">
    <property type="entry name" value="GINS_Psf3"/>
</dbReference>
<dbReference type="PANTHER" id="PTHR22768">
    <property type="entry name" value="DNA REPLICATION COMPLEX GINS PROTEIN PSF3"/>
    <property type="match status" value="1"/>
</dbReference>
<dbReference type="SUPFAM" id="SSF158573">
    <property type="entry name" value="GINS helical bundle-like"/>
    <property type="match status" value="1"/>
</dbReference>
<evidence type="ECO:0000256" key="1">
    <source>
        <dbReference type="SAM" id="MobiDB-lite"/>
    </source>
</evidence>
<dbReference type="GO" id="GO:1902975">
    <property type="term" value="P:mitotic DNA replication initiation"/>
    <property type="evidence" value="ECO:0007669"/>
    <property type="project" value="TreeGrafter"/>
</dbReference>
<gene>
    <name evidence="2" type="ORF">CYCCA115_LOCUS19673</name>
</gene>
<dbReference type="InterPro" id="IPR038437">
    <property type="entry name" value="GINS_Psf3_sf"/>
</dbReference>
<keyword evidence="3" id="KW-1185">Reference proteome</keyword>
<organism evidence="2 3">
    <name type="scientific">Cylindrotheca closterium</name>
    <dbReference type="NCBI Taxonomy" id="2856"/>
    <lineage>
        <taxon>Eukaryota</taxon>
        <taxon>Sar</taxon>
        <taxon>Stramenopiles</taxon>
        <taxon>Ochrophyta</taxon>
        <taxon>Bacillariophyta</taxon>
        <taxon>Bacillariophyceae</taxon>
        <taxon>Bacillariophycidae</taxon>
        <taxon>Bacillariales</taxon>
        <taxon>Bacillariaceae</taxon>
        <taxon>Cylindrotheca</taxon>
    </lineage>
</organism>
<dbReference type="SUPFAM" id="SSF160059">
    <property type="entry name" value="PriA/YqbF domain"/>
    <property type="match status" value="1"/>
</dbReference>
<comment type="caution">
    <text evidence="2">The sequence shown here is derived from an EMBL/GenBank/DDBJ whole genome shotgun (WGS) entry which is preliminary data.</text>
</comment>
<evidence type="ECO:0000313" key="3">
    <source>
        <dbReference type="Proteomes" id="UP001295423"/>
    </source>
</evidence>
<dbReference type="Proteomes" id="UP001295423">
    <property type="component" value="Unassembled WGS sequence"/>
</dbReference>
<proteinExistence type="predicted"/>
<dbReference type="AlphaFoldDB" id="A0AAD2JM78"/>
<feature type="region of interest" description="Disordered" evidence="1">
    <location>
        <begin position="237"/>
        <end position="265"/>
    </location>
</feature>
<accession>A0AAD2JM78</accession>
<dbReference type="EMBL" id="CAKOGP040002103">
    <property type="protein sequence ID" value="CAJ1962409.1"/>
    <property type="molecule type" value="Genomic_DNA"/>
</dbReference>
<reference evidence="2" key="1">
    <citation type="submission" date="2023-08" db="EMBL/GenBank/DDBJ databases">
        <authorList>
            <person name="Audoor S."/>
            <person name="Bilcke G."/>
        </authorList>
    </citation>
    <scope>NUCLEOTIDE SEQUENCE</scope>
</reference>
<evidence type="ECO:0008006" key="4">
    <source>
        <dbReference type="Google" id="ProtNLM"/>
    </source>
</evidence>
<dbReference type="CDD" id="cd21693">
    <property type="entry name" value="GINS_B_Psf3"/>
    <property type="match status" value="1"/>
</dbReference>